<dbReference type="Pfam" id="PF24764">
    <property type="entry name" value="rva_4"/>
    <property type="match status" value="1"/>
</dbReference>
<organism evidence="3 4">
    <name type="scientific">Amphimedon queenslandica</name>
    <name type="common">Sponge</name>
    <dbReference type="NCBI Taxonomy" id="400682"/>
    <lineage>
        <taxon>Eukaryota</taxon>
        <taxon>Metazoa</taxon>
        <taxon>Porifera</taxon>
        <taxon>Demospongiae</taxon>
        <taxon>Heteroscleromorpha</taxon>
        <taxon>Haplosclerida</taxon>
        <taxon>Niphatidae</taxon>
        <taxon>Amphimedon</taxon>
    </lineage>
</organism>
<reference evidence="3" key="2">
    <citation type="submission" date="2024-06" db="UniProtKB">
        <authorList>
            <consortium name="EnsemblMetazoa"/>
        </authorList>
    </citation>
    <scope>IDENTIFICATION</scope>
</reference>
<feature type="domain" description="Integrase core" evidence="2">
    <location>
        <begin position="166"/>
        <end position="292"/>
    </location>
</feature>
<feature type="transmembrane region" description="Helical" evidence="1">
    <location>
        <begin position="298"/>
        <end position="324"/>
    </location>
</feature>
<keyword evidence="1" id="KW-0472">Membrane</keyword>
<name>A0AAN0J127_AMPQE</name>
<dbReference type="AlphaFoldDB" id="A0AAN0J127"/>
<dbReference type="InterPro" id="IPR036397">
    <property type="entry name" value="RNaseH_sf"/>
</dbReference>
<dbReference type="RefSeq" id="XP_019850438.1">
    <property type="nucleotide sequence ID" value="XM_019994879.1"/>
</dbReference>
<keyword evidence="1" id="KW-0812">Transmembrane</keyword>
<dbReference type="EnsemblMetazoa" id="XM_019994879.1">
    <property type="protein sequence ID" value="XP_019850438.1"/>
    <property type="gene ID" value="LOC100641674"/>
</dbReference>
<keyword evidence="4" id="KW-1185">Reference proteome</keyword>
<dbReference type="PANTHER" id="PTHR46791:SF13">
    <property type="entry name" value="CLR5 DOMAIN-CONTAINING PROTEIN"/>
    <property type="match status" value="1"/>
</dbReference>
<dbReference type="Gene3D" id="3.30.420.10">
    <property type="entry name" value="Ribonuclease H-like superfamily/Ribonuclease H"/>
    <property type="match status" value="1"/>
</dbReference>
<evidence type="ECO:0000313" key="3">
    <source>
        <dbReference type="EnsemblMetazoa" id="XP_019850438.1"/>
    </source>
</evidence>
<proteinExistence type="predicted"/>
<dbReference type="InterPro" id="IPR058913">
    <property type="entry name" value="Integrase_dom_put"/>
</dbReference>
<dbReference type="KEGG" id="aqu:100641674"/>
<dbReference type="Proteomes" id="UP000007879">
    <property type="component" value="Unassembled WGS sequence"/>
</dbReference>
<evidence type="ECO:0000313" key="4">
    <source>
        <dbReference type="Proteomes" id="UP000007879"/>
    </source>
</evidence>
<sequence length="327" mass="38092">MISRVSRSCTCSRLKCFGAWLRCILCTNHAQSNYSDYSARLAMEKAREKELLKRLICQCHITGCTNKEIQSLLRPLKFIHIRYIQRTLKEAGYSTLQRRDSIEKVKIAINIELHGSGCLLGYRSMWHRLKKKYNLSVTRDVVMMLLATMDAAGTTQRKSRRLNRRIYLNKGPNYLWHMDGYDKLKPYGIAIHGCIDGYSRKILWLKAGSSNNDPHIIAHHYVECVRCNGCPSILRSDLGTENSLVSVMQPILRHYHTDSLAGPKSFLYGRSVNNQRIESLWCQLRKQHADWWINFLRVWYQMVIFIFIYHTTLTLPDIASVALFRMN</sequence>
<accession>A0AAN0J127</accession>
<reference evidence="4" key="1">
    <citation type="journal article" date="2010" name="Nature">
        <title>The Amphimedon queenslandica genome and the evolution of animal complexity.</title>
        <authorList>
            <person name="Srivastava M."/>
            <person name="Simakov O."/>
            <person name="Chapman J."/>
            <person name="Fahey B."/>
            <person name="Gauthier M.E."/>
            <person name="Mitros T."/>
            <person name="Richards G.S."/>
            <person name="Conaco C."/>
            <person name="Dacre M."/>
            <person name="Hellsten U."/>
            <person name="Larroux C."/>
            <person name="Putnam N.H."/>
            <person name="Stanke M."/>
            <person name="Adamska M."/>
            <person name="Darling A."/>
            <person name="Degnan S.M."/>
            <person name="Oakley T.H."/>
            <person name="Plachetzki D.C."/>
            <person name="Zhai Y."/>
            <person name="Adamski M."/>
            <person name="Calcino A."/>
            <person name="Cummins S.F."/>
            <person name="Goodstein D.M."/>
            <person name="Harris C."/>
            <person name="Jackson D.J."/>
            <person name="Leys S.P."/>
            <person name="Shu S."/>
            <person name="Woodcroft B.J."/>
            <person name="Vervoort M."/>
            <person name="Kosik K.S."/>
            <person name="Manning G."/>
            <person name="Degnan B.M."/>
            <person name="Rokhsar D.S."/>
        </authorList>
    </citation>
    <scope>NUCLEOTIDE SEQUENCE [LARGE SCALE GENOMIC DNA]</scope>
</reference>
<evidence type="ECO:0000259" key="2">
    <source>
        <dbReference type="Pfam" id="PF24764"/>
    </source>
</evidence>
<evidence type="ECO:0000256" key="1">
    <source>
        <dbReference type="SAM" id="Phobius"/>
    </source>
</evidence>
<protein>
    <recommendedName>
        <fullName evidence="2">Integrase core domain-containing protein</fullName>
    </recommendedName>
</protein>
<keyword evidence="1" id="KW-1133">Transmembrane helix</keyword>
<dbReference type="PANTHER" id="PTHR46791">
    <property type="entry name" value="EXPRESSED PROTEIN"/>
    <property type="match status" value="1"/>
</dbReference>
<dbReference type="GeneID" id="100641674"/>
<dbReference type="GO" id="GO:0003676">
    <property type="term" value="F:nucleic acid binding"/>
    <property type="evidence" value="ECO:0007669"/>
    <property type="project" value="InterPro"/>
</dbReference>